<feature type="compositionally biased region" description="Low complexity" evidence="1">
    <location>
        <begin position="141"/>
        <end position="150"/>
    </location>
</feature>
<protein>
    <submittedName>
        <fullName evidence="2">Uncharacterized protein</fullName>
    </submittedName>
</protein>
<gene>
    <name evidence="2" type="ORF">ODALV1_LOCUS12227</name>
</gene>
<comment type="caution">
    <text evidence="2">The sequence shown here is derived from an EMBL/GenBank/DDBJ whole genome shotgun (WGS) entry which is preliminary data.</text>
</comment>
<feature type="compositionally biased region" description="Low complexity" evidence="1">
    <location>
        <begin position="273"/>
        <end position="293"/>
    </location>
</feature>
<dbReference type="Proteomes" id="UP001642540">
    <property type="component" value="Unassembled WGS sequence"/>
</dbReference>
<feature type="region of interest" description="Disordered" evidence="1">
    <location>
        <begin position="175"/>
        <end position="215"/>
    </location>
</feature>
<feature type="region of interest" description="Disordered" evidence="1">
    <location>
        <begin position="130"/>
        <end position="160"/>
    </location>
</feature>
<reference evidence="2 3" key="1">
    <citation type="submission" date="2024-08" db="EMBL/GenBank/DDBJ databases">
        <authorList>
            <person name="Cucini C."/>
            <person name="Frati F."/>
        </authorList>
    </citation>
    <scope>NUCLEOTIDE SEQUENCE [LARGE SCALE GENOMIC DNA]</scope>
</reference>
<proteinExistence type="predicted"/>
<organism evidence="2 3">
    <name type="scientific">Orchesella dallaii</name>
    <dbReference type="NCBI Taxonomy" id="48710"/>
    <lineage>
        <taxon>Eukaryota</taxon>
        <taxon>Metazoa</taxon>
        <taxon>Ecdysozoa</taxon>
        <taxon>Arthropoda</taxon>
        <taxon>Hexapoda</taxon>
        <taxon>Collembola</taxon>
        <taxon>Entomobryomorpha</taxon>
        <taxon>Entomobryoidea</taxon>
        <taxon>Orchesellidae</taxon>
        <taxon>Orchesellinae</taxon>
        <taxon>Orchesella</taxon>
    </lineage>
</organism>
<feature type="compositionally biased region" description="Basic and acidic residues" evidence="1">
    <location>
        <begin position="342"/>
        <end position="383"/>
    </location>
</feature>
<dbReference type="EMBL" id="CAXLJM020000036">
    <property type="protein sequence ID" value="CAL8105906.1"/>
    <property type="molecule type" value="Genomic_DNA"/>
</dbReference>
<evidence type="ECO:0000256" key="1">
    <source>
        <dbReference type="SAM" id="MobiDB-lite"/>
    </source>
</evidence>
<name>A0ABP1QM40_9HEXA</name>
<sequence length="392" mass="44157">MTSNVNVQFWEVADRVFKAFLDVKSEGENVWKIILEQQDTVNKLTIEQIQVSDKFTKFDVLWQGSFHSENIASFPSFTEIDENFHRLKEQLYNFELKLQGSAKIVMEISPTAEQSNVVVPAPGKMAGLKEHELSDRDEQVDSSPASSSNSDSDREHKVNTMNWMLSRLSTRTDGVAWRGMMVPHKTKERKGKKPTASTKGSPLPNMSKDEGKREMKPGTAAANVHEIDRDAVRDYHNVTGYRRGMGRGKKPPPQTNPQSLASCNESAYPKPGSSWFPTSGPSISSSGSQCGHSMAVVDGRKRSVAAPTVPVVRASTPANKFPPFGRPQTKPKRVTATVTYYTREEYEREQEMLRERKRRQHEEKVKEEIRRAEVDTEQEKVNRDAGNAEGDE</sequence>
<feature type="region of interest" description="Disordered" evidence="1">
    <location>
        <begin position="308"/>
        <end position="392"/>
    </location>
</feature>
<feature type="compositionally biased region" description="Basic and acidic residues" evidence="1">
    <location>
        <begin position="130"/>
        <end position="139"/>
    </location>
</feature>
<evidence type="ECO:0000313" key="2">
    <source>
        <dbReference type="EMBL" id="CAL8105906.1"/>
    </source>
</evidence>
<evidence type="ECO:0000313" key="3">
    <source>
        <dbReference type="Proteomes" id="UP001642540"/>
    </source>
</evidence>
<feature type="compositionally biased region" description="Basic residues" evidence="1">
    <location>
        <begin position="184"/>
        <end position="193"/>
    </location>
</feature>
<feature type="compositionally biased region" description="Polar residues" evidence="1">
    <location>
        <begin position="256"/>
        <end position="265"/>
    </location>
</feature>
<accession>A0ABP1QM40</accession>
<keyword evidence="3" id="KW-1185">Reference proteome</keyword>
<feature type="region of interest" description="Disordered" evidence="1">
    <location>
        <begin position="241"/>
        <end position="294"/>
    </location>
</feature>